<keyword evidence="4" id="KW-0560">Oxidoreductase</keyword>
<dbReference type="GO" id="GO:0005507">
    <property type="term" value="F:copper ion binding"/>
    <property type="evidence" value="ECO:0007669"/>
    <property type="project" value="InterPro"/>
</dbReference>
<sequence length="553" mass="62150">MRFSLFSFSGIIKSSLIISPCFSKIINVNWNISYARGNPDGLYNRRVIGVNGDWPIKALEGVVGDTIYLNATNYLDVPTSLHAHGLLFKTNKFSDGAFGINHCGIAPGDHYVYELELTETGTYWIHSHYKTQYSDGLRAPLIVYPKNYEEESFTDYVVTISDWYHKEATVLAEDLLSVNNPDGDEPTPDSAIINDGESKSYKFYVGTIHRIRLINTSTMAFFHFSIDGHQMKIVELDGTEVSRFPTESVRLAPGQRVSVSVYGKNSNTENYYMHIDMDPSSIDSTPSSLKLNYTAQVVYSDFVDFVKGGDRQWKNIDETQIIPIKEVLRRNPDETYIIKTDIQTMDDGTARGLMNGVTFVHPKTPTLHTALTTGNLAFKKRVYGPKSNVIITGHNKVIRIVIENAHEDAHPFHLHGHKFQILEIGSGEYDSSKGVRPGHSNPVRRDTVVVPPHGYVVIHYISDNPGVWPLHCHNNWHMMLGMMSVIVEAPEELQRNYGPITINDWRMCKTNGFAPRGNGGGKMALDMRFAPNSPSLTGKSTETHKKKIIHSEL</sequence>
<dbReference type="InterPro" id="IPR001117">
    <property type="entry name" value="Cu-oxidase_2nd"/>
</dbReference>
<evidence type="ECO:0000256" key="2">
    <source>
        <dbReference type="ARBA" id="ARBA00022723"/>
    </source>
</evidence>
<dbReference type="PROSITE" id="PS00080">
    <property type="entry name" value="MULTICOPPER_OXIDASE2"/>
    <property type="match status" value="1"/>
</dbReference>
<dbReference type="OrthoDB" id="2121828at2759"/>
<dbReference type="CDD" id="cd13877">
    <property type="entry name" value="CuRO_2_Fet3p_like"/>
    <property type="match status" value="1"/>
</dbReference>
<feature type="domain" description="Plastocyanin-like" evidence="8">
    <location>
        <begin position="360"/>
        <end position="491"/>
    </location>
</feature>
<keyword evidence="11" id="KW-1185">Reference proteome</keyword>
<evidence type="ECO:0000256" key="4">
    <source>
        <dbReference type="ARBA" id="ARBA00023002"/>
    </source>
</evidence>
<dbReference type="Gene3D" id="2.60.40.420">
    <property type="entry name" value="Cupredoxins - blue copper proteins"/>
    <property type="match status" value="3"/>
</dbReference>
<dbReference type="Pfam" id="PF07731">
    <property type="entry name" value="Cu-oxidase_2"/>
    <property type="match status" value="1"/>
</dbReference>
<protein>
    <recommendedName>
        <fullName evidence="12">Laccase</fullName>
    </recommendedName>
</protein>
<dbReference type="InterPro" id="IPR011707">
    <property type="entry name" value="Cu-oxidase-like_N"/>
</dbReference>
<evidence type="ECO:0000313" key="11">
    <source>
        <dbReference type="Proteomes" id="UP000245699"/>
    </source>
</evidence>
<evidence type="ECO:0000256" key="6">
    <source>
        <dbReference type="SAM" id="MobiDB-lite"/>
    </source>
</evidence>
<dbReference type="Pfam" id="PF07732">
    <property type="entry name" value="Cu-oxidase_3"/>
    <property type="match status" value="1"/>
</dbReference>
<comment type="caution">
    <text evidence="10">The sequence shown here is derived from an EMBL/GenBank/DDBJ whole genome shotgun (WGS) entry which is preliminary data.</text>
</comment>
<dbReference type="AlphaFoldDB" id="A0A2T9YPW1"/>
<feature type="compositionally biased region" description="Basic residues" evidence="6">
    <location>
        <begin position="544"/>
        <end position="553"/>
    </location>
</feature>
<reference evidence="10 11" key="1">
    <citation type="journal article" date="2018" name="MBio">
        <title>Comparative Genomics Reveals the Core Gene Toolbox for the Fungus-Insect Symbiosis.</title>
        <authorList>
            <person name="Wang Y."/>
            <person name="Stata M."/>
            <person name="Wang W."/>
            <person name="Stajich J.E."/>
            <person name="White M.M."/>
            <person name="Moncalvo J.M."/>
        </authorList>
    </citation>
    <scope>NUCLEOTIDE SEQUENCE [LARGE SCALE GENOMIC DNA]</scope>
    <source>
        <strain evidence="10 11">AUS-77-4</strain>
    </source>
</reference>
<evidence type="ECO:0000259" key="9">
    <source>
        <dbReference type="Pfam" id="PF07732"/>
    </source>
</evidence>
<dbReference type="EMBL" id="MBFT01000255">
    <property type="protein sequence ID" value="PVU94393.1"/>
    <property type="molecule type" value="Genomic_DNA"/>
</dbReference>
<evidence type="ECO:0000259" key="7">
    <source>
        <dbReference type="Pfam" id="PF00394"/>
    </source>
</evidence>
<keyword evidence="5" id="KW-0186">Copper</keyword>
<feature type="domain" description="Plastocyanin-like" evidence="9">
    <location>
        <begin position="32"/>
        <end position="147"/>
    </location>
</feature>
<dbReference type="PANTHER" id="PTHR11709:SF361">
    <property type="entry name" value="IRON TRANSPORT MULTICOPPER OXIDASE FET3"/>
    <property type="match status" value="1"/>
</dbReference>
<dbReference type="InterPro" id="IPR008972">
    <property type="entry name" value="Cupredoxin"/>
</dbReference>
<evidence type="ECO:0000256" key="1">
    <source>
        <dbReference type="ARBA" id="ARBA00010609"/>
    </source>
</evidence>
<feature type="domain" description="Plastocyanin-like" evidence="7">
    <location>
        <begin position="155"/>
        <end position="281"/>
    </location>
</feature>
<dbReference type="SUPFAM" id="SSF49503">
    <property type="entry name" value="Cupredoxins"/>
    <property type="match status" value="3"/>
</dbReference>
<feature type="region of interest" description="Disordered" evidence="6">
    <location>
        <begin position="532"/>
        <end position="553"/>
    </location>
</feature>
<evidence type="ECO:0000313" key="10">
    <source>
        <dbReference type="EMBL" id="PVU94393.1"/>
    </source>
</evidence>
<dbReference type="Pfam" id="PF00394">
    <property type="entry name" value="Cu-oxidase"/>
    <property type="match status" value="1"/>
</dbReference>
<organism evidence="10 11">
    <name type="scientific">Furculomyces boomerangus</name>
    <dbReference type="NCBI Taxonomy" id="61424"/>
    <lineage>
        <taxon>Eukaryota</taxon>
        <taxon>Fungi</taxon>
        <taxon>Fungi incertae sedis</taxon>
        <taxon>Zoopagomycota</taxon>
        <taxon>Kickxellomycotina</taxon>
        <taxon>Harpellomycetes</taxon>
        <taxon>Harpellales</taxon>
        <taxon>Harpellaceae</taxon>
        <taxon>Furculomyces</taxon>
    </lineage>
</organism>
<dbReference type="GO" id="GO:0016491">
    <property type="term" value="F:oxidoreductase activity"/>
    <property type="evidence" value="ECO:0007669"/>
    <property type="project" value="UniProtKB-KW"/>
</dbReference>
<dbReference type="STRING" id="61424.A0A2T9YPW1"/>
<keyword evidence="2" id="KW-0479">Metal-binding</keyword>
<keyword evidence="3" id="KW-0732">Signal</keyword>
<dbReference type="InterPro" id="IPR011706">
    <property type="entry name" value="Cu-oxidase_C"/>
</dbReference>
<comment type="similarity">
    <text evidence="1">Belongs to the multicopper oxidase family.</text>
</comment>
<dbReference type="InterPro" id="IPR044130">
    <property type="entry name" value="CuRO_2_Fet3-like"/>
</dbReference>
<name>A0A2T9YPW1_9FUNG</name>
<evidence type="ECO:0000259" key="8">
    <source>
        <dbReference type="Pfam" id="PF07731"/>
    </source>
</evidence>
<accession>A0A2T9YPW1</accession>
<proteinExistence type="inferred from homology"/>
<dbReference type="InterPro" id="IPR002355">
    <property type="entry name" value="Cu_oxidase_Cu_BS"/>
</dbReference>
<dbReference type="InterPro" id="IPR045087">
    <property type="entry name" value="Cu-oxidase_fam"/>
</dbReference>
<dbReference type="GO" id="GO:0006811">
    <property type="term" value="P:monoatomic ion transport"/>
    <property type="evidence" value="ECO:0007669"/>
    <property type="project" value="InterPro"/>
</dbReference>
<evidence type="ECO:0000256" key="3">
    <source>
        <dbReference type="ARBA" id="ARBA00022729"/>
    </source>
</evidence>
<evidence type="ECO:0000256" key="5">
    <source>
        <dbReference type="ARBA" id="ARBA00023008"/>
    </source>
</evidence>
<dbReference type="PANTHER" id="PTHR11709">
    <property type="entry name" value="MULTI-COPPER OXIDASE"/>
    <property type="match status" value="1"/>
</dbReference>
<evidence type="ECO:0008006" key="12">
    <source>
        <dbReference type="Google" id="ProtNLM"/>
    </source>
</evidence>
<dbReference type="Proteomes" id="UP000245699">
    <property type="component" value="Unassembled WGS sequence"/>
</dbReference>
<gene>
    <name evidence="10" type="ORF">BB559_003016</name>
</gene>